<evidence type="ECO:0000313" key="2">
    <source>
        <dbReference type="Proteomes" id="UP000095597"/>
    </source>
</evidence>
<dbReference type="EMBL" id="CYXO01000023">
    <property type="protein sequence ID" value="CUN24049.1"/>
    <property type="molecule type" value="Genomic_DNA"/>
</dbReference>
<gene>
    <name evidence="1" type="ORF">ERS852573_02764</name>
</gene>
<accession>A0A173V9K3</accession>
<proteinExistence type="predicted"/>
<dbReference type="OrthoDB" id="2166499at2"/>
<evidence type="ECO:0000313" key="1">
    <source>
        <dbReference type="EMBL" id="CUN24049.1"/>
    </source>
</evidence>
<organism evidence="1 2">
    <name type="scientific">Dorea longicatena</name>
    <dbReference type="NCBI Taxonomy" id="88431"/>
    <lineage>
        <taxon>Bacteria</taxon>
        <taxon>Bacillati</taxon>
        <taxon>Bacillota</taxon>
        <taxon>Clostridia</taxon>
        <taxon>Lachnospirales</taxon>
        <taxon>Lachnospiraceae</taxon>
        <taxon>Dorea</taxon>
    </lineage>
</organism>
<evidence type="ECO:0008006" key="3">
    <source>
        <dbReference type="Google" id="ProtNLM"/>
    </source>
</evidence>
<protein>
    <recommendedName>
        <fullName evidence="3">tRNA (Uracil-5-)-methyltransferase</fullName>
    </recommendedName>
</protein>
<reference evidence="1 2" key="1">
    <citation type="submission" date="2015-09" db="EMBL/GenBank/DDBJ databases">
        <authorList>
            <consortium name="Pathogen Informatics"/>
        </authorList>
    </citation>
    <scope>NUCLEOTIDE SEQUENCE [LARGE SCALE GENOMIC DNA]</scope>
    <source>
        <strain evidence="1 2">2789STDY5834961</strain>
    </source>
</reference>
<name>A0A173V9K3_9FIRM</name>
<sequence length="165" mass="18408">MQNHITRRRLIAGICTVLVILILGVSARFLYLHYQMQQNGNPSYSSQAVDWDGSFKTEGKEGYIAMPGYDTVPLQEGKDTSKIVLANPDTNQCLFQFQLIRSDTGDVLYTSDMVKPGKAILSQKLSQSFTEGDYPLTIRINTFSEDGKTPYNGSDVETTLHVFKG</sequence>
<dbReference type="Proteomes" id="UP000095597">
    <property type="component" value="Unassembled WGS sequence"/>
</dbReference>
<dbReference type="RefSeq" id="WP_055215163.1">
    <property type="nucleotide sequence ID" value="NZ_CYXO01000023.1"/>
</dbReference>
<dbReference type="AlphaFoldDB" id="A0A173V9K3"/>